<feature type="transmembrane region" description="Helical" evidence="9">
    <location>
        <begin position="208"/>
        <end position="230"/>
    </location>
</feature>
<sequence>MGLDFLQQQLVEPLSNILNTHVLIYLLIGGGVYFTVRTRFIQIRYFGRMVRQLRKAHHYDGGISSFQAFCVGLASRVGTGNIAGVAIALTVGGPGAVFWMWVVAAVGMATAVIEATLAQIFKVRSDDGAFRGGPAFYIQRGLRSRAGGVVFAMLLVITFSTAFNMVETNAISGVLQSSHGIGVGWTTVVLAGLAAPVLFGGVRRVAQFAGSVLPVVALVYTLLALGIVAVNITELPTVIREIVGGAFGVRQMAGGFAGGALAAMFTGVKRGLFACEAGMGSSPNIAGAATVKHPVEQGLIQSLAVFVDTMVICTATAFIVLLSGPETYNPARLGAVAGASLTESAVAADLGSWTTVLMTAVVFVFAFASVLSNYVVAEANLFYLGGRRLAANVLKVVTLLSIVFGALAKLTLVWALADLTMAVMAIANLLTICLLGKWAFAALTDYHRQCAQGRAPVFIASEAGLPGLLDGDIWEPVEHRQVGALPESLTMRRPALRPSRAPAA</sequence>
<evidence type="ECO:0000256" key="9">
    <source>
        <dbReference type="RuleBase" id="RU363064"/>
    </source>
</evidence>
<keyword evidence="8 9" id="KW-0472">Membrane</keyword>
<keyword evidence="3 9" id="KW-0813">Transport</keyword>
<keyword evidence="4 9" id="KW-1003">Cell membrane</keyword>
<evidence type="ECO:0000256" key="5">
    <source>
        <dbReference type="ARBA" id="ARBA00022692"/>
    </source>
</evidence>
<name>A0A7I7NU04_9MYCO</name>
<proteinExistence type="inferred from homology"/>
<evidence type="ECO:0000256" key="7">
    <source>
        <dbReference type="ARBA" id="ARBA00022989"/>
    </source>
</evidence>
<evidence type="ECO:0000256" key="8">
    <source>
        <dbReference type="ARBA" id="ARBA00023136"/>
    </source>
</evidence>
<dbReference type="Proteomes" id="UP000466632">
    <property type="component" value="Chromosome"/>
</dbReference>
<dbReference type="FunFam" id="1.20.1740.10:FF:000004">
    <property type="entry name" value="Sodium:alanine symporter family protein"/>
    <property type="match status" value="1"/>
</dbReference>
<dbReference type="GO" id="GO:0005283">
    <property type="term" value="F:amino acid:sodium symporter activity"/>
    <property type="evidence" value="ECO:0007669"/>
    <property type="project" value="InterPro"/>
</dbReference>
<dbReference type="EMBL" id="AP022582">
    <property type="protein sequence ID" value="BBY00166.1"/>
    <property type="molecule type" value="Genomic_DNA"/>
</dbReference>
<keyword evidence="7 9" id="KW-1133">Transmembrane helix</keyword>
<dbReference type="PANTHER" id="PTHR30330">
    <property type="entry name" value="AGSS FAMILY TRANSPORTER, SODIUM-ALANINE"/>
    <property type="match status" value="1"/>
</dbReference>
<feature type="transmembrane region" description="Helical" evidence="9">
    <location>
        <begin position="414"/>
        <end position="440"/>
    </location>
</feature>
<feature type="transmembrane region" description="Helical" evidence="9">
    <location>
        <begin position="356"/>
        <end position="377"/>
    </location>
</feature>
<dbReference type="Gene3D" id="1.20.1740.10">
    <property type="entry name" value="Amino acid/polyamine transporter I"/>
    <property type="match status" value="1"/>
</dbReference>
<dbReference type="PROSITE" id="PS00873">
    <property type="entry name" value="NA_ALANINE_SYMP"/>
    <property type="match status" value="1"/>
</dbReference>
<evidence type="ECO:0000256" key="1">
    <source>
        <dbReference type="ARBA" id="ARBA00004651"/>
    </source>
</evidence>
<evidence type="ECO:0000256" key="2">
    <source>
        <dbReference type="ARBA" id="ARBA00009261"/>
    </source>
</evidence>
<comment type="subcellular location">
    <subcellularLocation>
        <location evidence="1 9">Cell membrane</location>
        <topology evidence="1 9">Multi-pass membrane protein</topology>
    </subcellularLocation>
</comment>
<keyword evidence="6 9" id="KW-0769">Symport</keyword>
<comment type="similarity">
    <text evidence="2 9">Belongs to the alanine or glycine:cation symporter (AGCS) (TC 2.A.25) family.</text>
</comment>
<keyword evidence="5 9" id="KW-0812">Transmembrane</keyword>
<feature type="transmembrane region" description="Helical" evidence="9">
    <location>
        <begin position="389"/>
        <end position="408"/>
    </location>
</feature>
<evidence type="ECO:0000256" key="3">
    <source>
        <dbReference type="ARBA" id="ARBA00022448"/>
    </source>
</evidence>
<feature type="transmembrane region" description="Helical" evidence="9">
    <location>
        <begin position="57"/>
        <end position="78"/>
    </location>
</feature>
<feature type="transmembrane region" description="Helical" evidence="9">
    <location>
        <begin position="303"/>
        <end position="323"/>
    </location>
</feature>
<accession>A0A7I7NU04</accession>
<dbReference type="PANTHER" id="PTHR30330:SF1">
    <property type="entry name" value="AMINO-ACID CARRIER PROTEIN ALST"/>
    <property type="match status" value="1"/>
</dbReference>
<dbReference type="RefSeq" id="WP_232075261.1">
    <property type="nucleotide sequence ID" value="NZ_AP022582.1"/>
</dbReference>
<evidence type="ECO:0000256" key="6">
    <source>
        <dbReference type="ARBA" id="ARBA00022847"/>
    </source>
</evidence>
<feature type="transmembrane region" description="Helical" evidence="9">
    <location>
        <begin position="142"/>
        <end position="163"/>
    </location>
</feature>
<organism evidence="10 11">
    <name type="scientific">Mycobacterium seoulense</name>
    <dbReference type="NCBI Taxonomy" id="386911"/>
    <lineage>
        <taxon>Bacteria</taxon>
        <taxon>Bacillati</taxon>
        <taxon>Actinomycetota</taxon>
        <taxon>Actinomycetes</taxon>
        <taxon>Mycobacteriales</taxon>
        <taxon>Mycobacteriaceae</taxon>
        <taxon>Mycobacterium</taxon>
    </lineage>
</organism>
<feature type="transmembrane region" description="Helical" evidence="9">
    <location>
        <begin position="20"/>
        <end position="36"/>
    </location>
</feature>
<reference evidence="10 11" key="1">
    <citation type="journal article" date="2019" name="Emerg. Microbes Infect.">
        <title>Comprehensive subspecies identification of 175 nontuberculous mycobacteria species based on 7547 genomic profiles.</title>
        <authorList>
            <person name="Matsumoto Y."/>
            <person name="Kinjo T."/>
            <person name="Motooka D."/>
            <person name="Nabeya D."/>
            <person name="Jung N."/>
            <person name="Uechi K."/>
            <person name="Horii T."/>
            <person name="Iida T."/>
            <person name="Fujita J."/>
            <person name="Nakamura S."/>
        </authorList>
    </citation>
    <scope>NUCLEOTIDE SEQUENCE [LARGE SCALE GENOMIC DNA]</scope>
    <source>
        <strain evidence="10 11">JCM 16018</strain>
    </source>
</reference>
<dbReference type="KEGG" id="mseo:MSEO_06650"/>
<dbReference type="GO" id="GO:0005886">
    <property type="term" value="C:plasma membrane"/>
    <property type="evidence" value="ECO:0007669"/>
    <property type="project" value="UniProtKB-SubCell"/>
</dbReference>
<feature type="transmembrane region" description="Helical" evidence="9">
    <location>
        <begin position="98"/>
        <end position="121"/>
    </location>
</feature>
<dbReference type="InterPro" id="IPR001463">
    <property type="entry name" value="Na/Ala_symport"/>
</dbReference>
<gene>
    <name evidence="10" type="ORF">MSEO_06650</name>
</gene>
<dbReference type="NCBIfam" id="TIGR00835">
    <property type="entry name" value="agcS"/>
    <property type="match status" value="1"/>
</dbReference>
<feature type="transmembrane region" description="Helical" evidence="9">
    <location>
        <begin position="242"/>
        <end position="263"/>
    </location>
</feature>
<dbReference type="AlphaFoldDB" id="A0A7I7NU04"/>
<evidence type="ECO:0000313" key="10">
    <source>
        <dbReference type="EMBL" id="BBY00166.1"/>
    </source>
</evidence>
<evidence type="ECO:0000313" key="11">
    <source>
        <dbReference type="Proteomes" id="UP000466632"/>
    </source>
</evidence>
<protein>
    <submittedName>
        <fullName evidence="10">Sodium:alanine symporter</fullName>
    </submittedName>
</protein>
<evidence type="ECO:0000256" key="4">
    <source>
        <dbReference type="ARBA" id="ARBA00022475"/>
    </source>
</evidence>
<dbReference type="PRINTS" id="PR00175">
    <property type="entry name" value="NAALASMPORT"/>
</dbReference>
<dbReference type="Pfam" id="PF01235">
    <property type="entry name" value="Na_Ala_symp"/>
    <property type="match status" value="1"/>
</dbReference>
<feature type="transmembrane region" description="Helical" evidence="9">
    <location>
        <begin position="183"/>
        <end position="201"/>
    </location>
</feature>
<keyword evidence="11" id="KW-1185">Reference proteome</keyword>